<comment type="caution">
    <text evidence="1">The sequence shown here is derived from an EMBL/GenBank/DDBJ whole genome shotgun (WGS) entry which is preliminary data.</text>
</comment>
<sequence length="14" mass="1713">MKFFVIPMLRACRT</sequence>
<organism evidence="1 2">
    <name type="scientific">Ficus carica</name>
    <name type="common">Common fig</name>
    <dbReference type="NCBI Taxonomy" id="3494"/>
    <lineage>
        <taxon>Eukaryota</taxon>
        <taxon>Viridiplantae</taxon>
        <taxon>Streptophyta</taxon>
        <taxon>Embryophyta</taxon>
        <taxon>Tracheophyta</taxon>
        <taxon>Spermatophyta</taxon>
        <taxon>Magnoliopsida</taxon>
        <taxon>eudicotyledons</taxon>
        <taxon>Gunneridae</taxon>
        <taxon>Pentapetalae</taxon>
        <taxon>rosids</taxon>
        <taxon>fabids</taxon>
        <taxon>Rosales</taxon>
        <taxon>Moraceae</taxon>
        <taxon>Ficeae</taxon>
        <taxon>Ficus</taxon>
    </lineage>
</organism>
<dbReference type="Proteomes" id="UP001187192">
    <property type="component" value="Unassembled WGS sequence"/>
</dbReference>
<evidence type="ECO:0000313" key="2">
    <source>
        <dbReference type="Proteomes" id="UP001187192"/>
    </source>
</evidence>
<name>A0AA88CZ54_FICCA</name>
<protein>
    <submittedName>
        <fullName evidence="1">Uncharacterized protein</fullName>
    </submittedName>
</protein>
<evidence type="ECO:0000313" key="1">
    <source>
        <dbReference type="EMBL" id="GMN37555.1"/>
    </source>
</evidence>
<gene>
    <name evidence="1" type="ORF">TIFTF001_006917</name>
</gene>
<reference evidence="1" key="1">
    <citation type="submission" date="2023-07" db="EMBL/GenBank/DDBJ databases">
        <title>draft genome sequence of fig (Ficus carica).</title>
        <authorList>
            <person name="Takahashi T."/>
            <person name="Nishimura K."/>
        </authorList>
    </citation>
    <scope>NUCLEOTIDE SEQUENCE</scope>
</reference>
<dbReference type="EMBL" id="BTGU01000007">
    <property type="protein sequence ID" value="GMN37555.1"/>
    <property type="molecule type" value="Genomic_DNA"/>
</dbReference>
<keyword evidence="2" id="KW-1185">Reference proteome</keyword>
<accession>A0AA88CZ54</accession>
<proteinExistence type="predicted"/>